<keyword evidence="1" id="KW-0812">Transmembrane</keyword>
<name>A0ABS6C4Z6_9CLOT</name>
<evidence type="ECO:0000313" key="2">
    <source>
        <dbReference type="EMBL" id="MBU3220554.1"/>
    </source>
</evidence>
<feature type="transmembrane region" description="Helical" evidence="1">
    <location>
        <begin position="25"/>
        <end position="45"/>
    </location>
</feature>
<dbReference type="Proteomes" id="UP000740830">
    <property type="component" value="Unassembled WGS sequence"/>
</dbReference>
<keyword evidence="1" id="KW-0472">Membrane</keyword>
<keyword evidence="3" id="KW-1185">Reference proteome</keyword>
<comment type="caution">
    <text evidence="2">The sequence shown here is derived from an EMBL/GenBank/DDBJ whole genome shotgun (WGS) entry which is preliminary data.</text>
</comment>
<gene>
    <name evidence="2" type="ORF">KPL27_10715</name>
</gene>
<keyword evidence="1" id="KW-1133">Transmembrane helix</keyword>
<dbReference type="EMBL" id="JAHLDG010000016">
    <property type="protein sequence ID" value="MBU3220554.1"/>
    <property type="molecule type" value="Genomic_DNA"/>
</dbReference>
<evidence type="ECO:0008006" key="4">
    <source>
        <dbReference type="Google" id="ProtNLM"/>
    </source>
</evidence>
<sequence>MCNIIKICNIFKESMVIDMGKKKNGGLLGTMMILGTATAAAAVAYKLKQSTKEDIANNFDEYMDNATKSNNKEPKGFNIKDIIGRVRQNIKDEVSKQDEGFNNKPHKTTMMYRKNRVYNKPVKGIRGQKGI</sequence>
<reference evidence="2 3" key="1">
    <citation type="submission" date="2021-06" db="EMBL/GenBank/DDBJ databases">
        <title>Clostridia strains as spoilage organisms.</title>
        <authorList>
            <person name="Wambui J."/>
            <person name="Stephan R."/>
            <person name="Stevens M.J.A."/>
        </authorList>
    </citation>
    <scope>NUCLEOTIDE SEQUENCE [LARGE SCALE GENOMIC DNA]</scope>
    <source>
        <strain evidence="2 3">CM013</strain>
    </source>
</reference>
<accession>A0ABS6C4Z6</accession>
<evidence type="ECO:0000313" key="3">
    <source>
        <dbReference type="Proteomes" id="UP000740830"/>
    </source>
</evidence>
<proteinExistence type="predicted"/>
<dbReference type="RefSeq" id="WP_185159174.1">
    <property type="nucleotide sequence ID" value="NZ_JACKWW010000032.1"/>
</dbReference>
<evidence type="ECO:0000256" key="1">
    <source>
        <dbReference type="SAM" id="Phobius"/>
    </source>
</evidence>
<organism evidence="2 3">
    <name type="scientific">Clostridium algidicarnis</name>
    <dbReference type="NCBI Taxonomy" id="37659"/>
    <lineage>
        <taxon>Bacteria</taxon>
        <taxon>Bacillati</taxon>
        <taxon>Bacillota</taxon>
        <taxon>Clostridia</taxon>
        <taxon>Eubacteriales</taxon>
        <taxon>Clostridiaceae</taxon>
        <taxon>Clostridium</taxon>
    </lineage>
</organism>
<protein>
    <recommendedName>
        <fullName evidence="4">YtxH-like protein</fullName>
    </recommendedName>
</protein>